<keyword evidence="2" id="KW-0645">Protease</keyword>
<dbReference type="InterPro" id="IPR029058">
    <property type="entry name" value="AB_hydrolase_fold"/>
</dbReference>
<keyword evidence="2" id="KW-0378">Hydrolase</keyword>
<feature type="chain" id="PRO_5021022485" description="Carboxypeptidase" evidence="2">
    <location>
        <begin position="28"/>
        <end position="2236"/>
    </location>
</feature>
<dbReference type="Gene3D" id="3.40.50.12670">
    <property type="match status" value="1"/>
</dbReference>
<dbReference type="GO" id="GO:0006508">
    <property type="term" value="P:proteolysis"/>
    <property type="evidence" value="ECO:0007669"/>
    <property type="project" value="UniProtKB-KW"/>
</dbReference>
<dbReference type="PANTHER" id="PTHR11802">
    <property type="entry name" value="SERINE PROTEASE FAMILY S10 SERINE CARBOXYPEPTIDASE"/>
    <property type="match status" value="1"/>
</dbReference>
<dbReference type="STRING" id="34508.A0A4U5NFT1"/>
<dbReference type="SUPFAM" id="SSF53474">
    <property type="entry name" value="alpha/beta-Hydrolases"/>
    <property type="match status" value="4"/>
</dbReference>
<organism evidence="4">
    <name type="scientific">Steinernema carpocapsae</name>
    <name type="common">Entomopathogenic nematode</name>
    <dbReference type="NCBI Taxonomy" id="34508"/>
    <lineage>
        <taxon>Eukaryota</taxon>
        <taxon>Metazoa</taxon>
        <taxon>Ecdysozoa</taxon>
        <taxon>Nematoda</taxon>
        <taxon>Chromadorea</taxon>
        <taxon>Rhabditida</taxon>
        <taxon>Tylenchina</taxon>
        <taxon>Panagrolaimomorpha</taxon>
        <taxon>Strongyloidoidea</taxon>
        <taxon>Steinernematidae</taxon>
        <taxon>Steinernema</taxon>
    </lineage>
</organism>
<feature type="region of interest" description="Disordered" evidence="3">
    <location>
        <begin position="2180"/>
        <end position="2214"/>
    </location>
</feature>
<comment type="similarity">
    <text evidence="1 2">Belongs to the peptidase S10 family.</text>
</comment>
<reference evidence="4" key="2">
    <citation type="journal article" date="2015" name="Genome Biol.">
        <title>Comparative genomics of Steinernema reveals deeply conserved gene regulatory networks.</title>
        <authorList>
            <person name="Dillman A.R."/>
            <person name="Macchietto M."/>
            <person name="Porter C.F."/>
            <person name="Rogers A."/>
            <person name="Williams B."/>
            <person name="Antoshechkin I."/>
            <person name="Lee M.M."/>
            <person name="Goodwin Z."/>
            <person name="Lu X."/>
            <person name="Lewis E.E."/>
            <person name="Goodrich-Blair H."/>
            <person name="Stock S.P."/>
            <person name="Adams B.J."/>
            <person name="Sternberg P.W."/>
            <person name="Mortazavi A."/>
        </authorList>
    </citation>
    <scope>NUCLEOTIDE SEQUENCE [LARGE SCALE GENOMIC DNA]</scope>
    <source>
        <strain evidence="4">ALL</strain>
    </source>
</reference>
<evidence type="ECO:0000256" key="1">
    <source>
        <dbReference type="ARBA" id="ARBA00009431"/>
    </source>
</evidence>
<proteinExistence type="inferred from homology"/>
<reference evidence="4" key="1">
    <citation type="submission" date="2013-11" db="EMBL/GenBank/DDBJ databases">
        <authorList>
            <person name="Sternberg P."/>
            <person name="Dillman A."/>
            <person name="Macchietto M."/>
        </authorList>
    </citation>
    <scope>NUCLEOTIDE SEQUENCE</scope>
    <source>
        <strain evidence="4">ALL</strain>
    </source>
</reference>
<dbReference type="PANTHER" id="PTHR11802:SF480">
    <property type="entry name" value="CARBOXYPEPTIDASE"/>
    <property type="match status" value="1"/>
</dbReference>
<evidence type="ECO:0000256" key="2">
    <source>
        <dbReference type="RuleBase" id="RU361156"/>
    </source>
</evidence>
<dbReference type="OrthoDB" id="443318at2759"/>
<comment type="caution">
    <text evidence="4">The sequence shown here is derived from an EMBL/GenBank/DDBJ whole genome shotgun (WGS) entry which is preliminary data.</text>
</comment>
<sequence>MDGRGCVWVSLRILAFWALTLVALSQAATKDDDLIEGLPGLTFSPNFKQYSGYLQTQSKNQLHYWFTESQRDPSTDPLVLWLNGGPGCSSLISLFNEIGPFHADPDNTTLFENVYSWNKIANVIYLESPHNVGFSYRPASEGPDDLYNDAKTASDNADAVAEFIKRFPEYQNRPFYITGESYAGVYIPTLARELINRIQKKSLTLNLAGVAIGNGELNLFDSINSGVDLVYYRGIIGKTEFESLRSCCSDNYGLPLSECNFSQFISLDEQGFPHPTGNNTGCSEMVIKYGWQNIWQSANDVYNTYQDCYEITPTSSDTVLNGLKWWEFQTEALQAHPDFAANAAKSPINDGRHVFIDQGAKINTLSTDQLMGFPCYASTYRNIYLQRADVRKALHIPDEAPEFSGCNGTIGDHIYIQQNHNMGPVFDDIFKSKYPIRMLIYNGDADMACDFLADQRFVERMADKYDFEVTSEYQVWTYTQTAGKAHTPAGNAKMFQYGDYTIDLLTVKGAGHFVPMNRPGPALQMIENFIAKTGNYSLMTTVSTDPKPLLEDYAPWVPPPLSRKDADQIISLPGLSYNLDLQKHKQYSGYLQASKGNFLHYWLVESLQNPASDPLVLWLNGGPGCSSLGGFLTELGPFHVNRDNTTLFENIYGWNKGANVLFLEGPRNVGFSYQDKSANPDTTYDDEKTANDNFLAIMDFLTVYPEYKNRPFYVTGESYGGVYVPTLTSLLIDKIQGGQAPGLNLVGMAVGNGELSAIQQINSAISLLYFHGIYGKDDWDVFALQCCPNVSTYQELYKCDFTQYIYLDSAGNAHSKNDEKGCGDKIASDGQTYFWGLSAMQDVYNLYQDCYKQTTQAFGAYRDYNEYQMMLKSALYQKARVHNYPGFNDYSTDNQGGYQCFASTAAAAWLNSDDVREALHIPTYVQSWTDCDDNINAQYIQQHNDTGAVFDHMIASNYHLRVLIYNGDVDTACNFLGDQWFVEGTAKRNGLNETKKYGQWMYESQIGGYWKRFAGANMTLDLLTVKGAGHLVPTDRPGPALQMINNFLSSQDYNLTSPFSTALAHLKDKYQIMEKIAASAYGQIPAIKQAAAEMGIEFEVPEEIQIDAKDVPKSSKDADLIASLPGLTFKPSFKQYSGFLDVHSNVHIHYWLLEAQSNPETAPIVLWLQGGPGCSSLLSLMTEIGPFRPSRDGQLLLENPYAWNKYANIFFLESPRNVGFSYQDNGNAVTDKYTYNDTFTAEQNLLAVKRFFERFPEYQNRPFYITGESYGGVYIPTLTQLLVEELSQPNSLHINFQGVAIGNGILNWRDQLNSAVDLLYFRGIIDKNTIDGLNQCCAKADPQDANPRNGTTQCNFSRFIDFDGSWPTLSKNVTDFQKNCAEMAAGVGEMMVWMSTNDVYNTYQDCYVPGGAAKPAKKDESQQRSKRAAPAYGNQVLSDILPFVDQAGQINYLSTDAMKGFSCWAQPASASYFQRADVMESIHIPQQLQKNVRWTACNGLINNVTYHQTNQDLGPVFEKILSHNVNLRFLIYNGDADMACQFMGDEVFIERLMRKNSAIPGKRTFWNYTQPGFNPRTGGFQKKFNLHNKFFIDQLTVKGSGHMVPMDRPGPALQMFRNFLSNIDYSTPLPTIQPQPILPAFQPKTPKPPSRMKADQVFDLPGVTFKVDFNHYAGYLNTATKGNYLHYWFVESQMKPETAPVLLWLTGGPGCSSLGAMMTELGPFHPNPDGSTLFENVYAWNKGFNVLFLESPRGVGFSYQDKSVNSDPNYDDNKTTKDSLAAVKDFFSAYPHLSKNDFYVTGESYGGVYVPTLVYAMMQDGGVPNLKGMSIGNGLLSAVQNVRSMPDFLYYHAQVDYRKWYDLKNCCRNKDGLATADCHYDDFVVIEGDDIYKKNSTNPRDDNCGKLVKELSDTFFGQTTMDIYNFYQECYQNLEADSYIDAAKHLKYSTAKFRFDKKSTIINLLSQVNYGSTDALGGFQCYSVPAAKKYLNHPHVRAALHVPSYVQEWEFCTDSINGPYKRGANDSAWLWNQILDTADRSYPNFKVLVYNGDLDTACGLFEDQWFIEELFTLRKNVPGTRVITNDQNVGHGPWAYGQQNAGYQKEFMFGKTRLELLSVKGAGHMVPTDRPGPALQMINNFVTMHATAPAFNFSRPFTFNTDRKPLLPYYKNITAPWNPKVAKTTPPPLTSTPLTTTTTPKPKSSTTTASDEKGDATSDFIKTSILGLLFVVVYLL</sequence>
<evidence type="ECO:0000313" key="4">
    <source>
        <dbReference type="EMBL" id="TKR81566.1"/>
    </source>
</evidence>
<reference evidence="4" key="3">
    <citation type="journal article" date="2019" name="G3 (Bethesda)">
        <title>Hybrid Assembly of the Genome of the Entomopathogenic Nematode Steinernema carpocapsae Identifies the X-Chromosome.</title>
        <authorList>
            <person name="Serra L."/>
            <person name="Macchietto M."/>
            <person name="Macias-Munoz A."/>
            <person name="McGill C.J."/>
            <person name="Rodriguez I.M."/>
            <person name="Rodriguez B."/>
            <person name="Murad R."/>
            <person name="Mortazavi A."/>
        </authorList>
    </citation>
    <scope>NUCLEOTIDE SEQUENCE</scope>
    <source>
        <strain evidence="4">ALL</strain>
    </source>
</reference>
<keyword evidence="2" id="KW-0121">Carboxypeptidase</keyword>
<dbReference type="PROSITE" id="PS00131">
    <property type="entry name" value="CARBOXYPEPT_SER_SER"/>
    <property type="match status" value="4"/>
</dbReference>
<dbReference type="EMBL" id="AZBU02000004">
    <property type="protein sequence ID" value="TKR81566.1"/>
    <property type="molecule type" value="Genomic_DNA"/>
</dbReference>
<dbReference type="PROSITE" id="PS00560">
    <property type="entry name" value="CARBOXYPEPT_SER_HIS"/>
    <property type="match status" value="4"/>
</dbReference>
<feature type="compositionally biased region" description="Low complexity" evidence="3">
    <location>
        <begin position="2191"/>
        <end position="2208"/>
    </location>
</feature>
<dbReference type="FunFam" id="3.40.50.1820:FF:000222">
    <property type="entry name" value="Carboxypeptidase"/>
    <property type="match status" value="4"/>
</dbReference>
<dbReference type="Pfam" id="PF00450">
    <property type="entry name" value="Peptidase_S10"/>
    <property type="match status" value="4"/>
</dbReference>
<dbReference type="GO" id="GO:0004185">
    <property type="term" value="F:serine-type carboxypeptidase activity"/>
    <property type="evidence" value="ECO:0007669"/>
    <property type="project" value="UniProtKB-UniRule"/>
</dbReference>
<dbReference type="InterPro" id="IPR001563">
    <property type="entry name" value="Peptidase_S10"/>
</dbReference>
<name>A0A4U5NFT1_STECR</name>
<evidence type="ECO:0000256" key="3">
    <source>
        <dbReference type="SAM" id="MobiDB-lite"/>
    </source>
</evidence>
<keyword evidence="2" id="KW-0732">Signal</keyword>
<dbReference type="Gene3D" id="3.40.50.1820">
    <property type="entry name" value="alpha/beta hydrolase"/>
    <property type="match status" value="5"/>
</dbReference>
<dbReference type="InterPro" id="IPR018202">
    <property type="entry name" value="Ser_caboxypep_ser_AS"/>
</dbReference>
<protein>
    <recommendedName>
        <fullName evidence="2">Carboxypeptidase</fullName>
        <ecNumber evidence="2">3.4.16.-</ecNumber>
    </recommendedName>
</protein>
<accession>A0A4U5NFT1</accession>
<dbReference type="PRINTS" id="PR00724">
    <property type="entry name" value="CRBOXYPTASEC"/>
</dbReference>
<dbReference type="EC" id="3.4.16.-" evidence="2"/>
<gene>
    <name evidence="4" type="ORF">L596_015417</name>
</gene>
<feature type="signal peptide" evidence="2">
    <location>
        <begin position="1"/>
        <end position="27"/>
    </location>
</feature>
<dbReference type="InterPro" id="IPR033124">
    <property type="entry name" value="Ser_caboxypep_his_AS"/>
</dbReference>
<dbReference type="FunFam" id="3.40.50.12670:FF:000002">
    <property type="entry name" value="Carboxypeptidase"/>
    <property type="match status" value="1"/>
</dbReference>